<reference evidence="1 2" key="1">
    <citation type="submission" date="2024-12" db="EMBL/GenBank/DDBJ databases">
        <title>The unique morphological basis and parallel evolutionary history of personate flowers in Penstemon.</title>
        <authorList>
            <person name="Depatie T.H."/>
            <person name="Wessinger C.A."/>
        </authorList>
    </citation>
    <scope>NUCLEOTIDE SEQUENCE [LARGE SCALE GENOMIC DNA]</scope>
    <source>
        <strain evidence="1">WTNN_2</strain>
        <tissue evidence="1">Leaf</tissue>
    </source>
</reference>
<dbReference type="Proteomes" id="UP001634393">
    <property type="component" value="Unassembled WGS sequence"/>
</dbReference>
<evidence type="ECO:0000313" key="2">
    <source>
        <dbReference type="Proteomes" id="UP001634393"/>
    </source>
</evidence>
<sequence length="25" mass="3153">MQQNHLLFYYRLSISYNLKDNHQIL</sequence>
<evidence type="ECO:0000313" key="1">
    <source>
        <dbReference type="EMBL" id="KAL3844339.1"/>
    </source>
</evidence>
<proteinExistence type="predicted"/>
<protein>
    <submittedName>
        <fullName evidence="1">Uncharacterized protein</fullName>
    </submittedName>
</protein>
<comment type="caution">
    <text evidence="1">The sequence shown here is derived from an EMBL/GenBank/DDBJ whole genome shotgun (WGS) entry which is preliminary data.</text>
</comment>
<name>A0ABD3U4G9_9LAMI</name>
<dbReference type="AlphaFoldDB" id="A0ABD3U4G9"/>
<organism evidence="1 2">
    <name type="scientific">Penstemon smallii</name>
    <dbReference type="NCBI Taxonomy" id="265156"/>
    <lineage>
        <taxon>Eukaryota</taxon>
        <taxon>Viridiplantae</taxon>
        <taxon>Streptophyta</taxon>
        <taxon>Embryophyta</taxon>
        <taxon>Tracheophyta</taxon>
        <taxon>Spermatophyta</taxon>
        <taxon>Magnoliopsida</taxon>
        <taxon>eudicotyledons</taxon>
        <taxon>Gunneridae</taxon>
        <taxon>Pentapetalae</taxon>
        <taxon>asterids</taxon>
        <taxon>lamiids</taxon>
        <taxon>Lamiales</taxon>
        <taxon>Plantaginaceae</taxon>
        <taxon>Cheloneae</taxon>
        <taxon>Penstemon</taxon>
    </lineage>
</organism>
<gene>
    <name evidence="1" type="ORF">ACJIZ3_001742</name>
</gene>
<accession>A0ABD3U4G9</accession>
<dbReference type="EMBL" id="JBJXBP010000002">
    <property type="protein sequence ID" value="KAL3844339.1"/>
    <property type="molecule type" value="Genomic_DNA"/>
</dbReference>
<keyword evidence="2" id="KW-1185">Reference proteome</keyword>